<proteinExistence type="predicted"/>
<dbReference type="KEGG" id="ccar:122147330"/>
<organism evidence="1">
    <name type="scientific">Cyprinus carpio</name>
    <name type="common">Common carp</name>
    <dbReference type="NCBI Taxonomy" id="7962"/>
    <lineage>
        <taxon>Eukaryota</taxon>
        <taxon>Metazoa</taxon>
        <taxon>Chordata</taxon>
        <taxon>Craniata</taxon>
        <taxon>Vertebrata</taxon>
        <taxon>Euteleostomi</taxon>
        <taxon>Actinopterygii</taxon>
        <taxon>Neopterygii</taxon>
        <taxon>Teleostei</taxon>
        <taxon>Ostariophysi</taxon>
        <taxon>Cypriniformes</taxon>
        <taxon>Cyprinidae</taxon>
        <taxon>Cyprininae</taxon>
        <taxon>Cyprinus</taxon>
    </lineage>
</organism>
<name>A0A9Q9YTP0_CYPCA</name>
<accession>A0A9Q9YTP0</accession>
<evidence type="ECO:0000313" key="1">
    <source>
        <dbReference type="RefSeq" id="XP_042625565.1"/>
    </source>
</evidence>
<dbReference type="GeneID" id="122147330"/>
<dbReference type="RefSeq" id="XP_042625565.1">
    <property type="nucleotide sequence ID" value="XM_042769631.1"/>
</dbReference>
<sequence length="203" mass="22536">MCYGRLKNCVDSFSAVSGSIRSFRGAPSFVSFTNSSRSSSRSLDDGRFQRYFRLSRSQCDDLLSRVGGRISIQDTNYRHSIPPAERLSICLRYLATGDSFQTIASSFCVGVTTVCKVVPDVVTAIRDCLVEEFMAVPSTDEWRSIAEGFEERRNFLLCCGALDSKHVLIKEPPQHRIPVPQLQGNFFLSPPCCCGCKVLLPGD</sequence>
<dbReference type="OrthoDB" id="10061326at2759"/>
<protein>
    <submittedName>
        <fullName evidence="1">Protein ANTAGONIST OF LIKE HETEROCHROMATIN PROTEIN 1-like</fullName>
    </submittedName>
</protein>
<gene>
    <name evidence="1" type="primary">LOC122147330</name>
</gene>
<dbReference type="AlphaFoldDB" id="A0A9Q9YTP0"/>
<dbReference type="Proteomes" id="UP001155660">
    <property type="component" value="Chromosome A13"/>
</dbReference>
<reference evidence="1" key="1">
    <citation type="submission" date="2025-08" db="UniProtKB">
        <authorList>
            <consortium name="RefSeq"/>
        </authorList>
    </citation>
    <scope>IDENTIFICATION</scope>
    <source>
        <tissue evidence="1">Muscle</tissue>
    </source>
</reference>